<proteinExistence type="predicted"/>
<dbReference type="EMBL" id="GL732549">
    <property type="protein sequence ID" value="EFX80015.1"/>
    <property type="molecule type" value="Genomic_DNA"/>
</dbReference>
<name>E9GKM2_DAPPU</name>
<gene>
    <name evidence="1" type="ORF">DAPPUDRAFT_103873</name>
</gene>
<dbReference type="KEGG" id="dpx:DAPPUDRAFT_103873"/>
<evidence type="ECO:0000313" key="1">
    <source>
        <dbReference type="EMBL" id="EFX80015.1"/>
    </source>
</evidence>
<organism evidence="1 2">
    <name type="scientific">Daphnia pulex</name>
    <name type="common">Water flea</name>
    <dbReference type="NCBI Taxonomy" id="6669"/>
    <lineage>
        <taxon>Eukaryota</taxon>
        <taxon>Metazoa</taxon>
        <taxon>Ecdysozoa</taxon>
        <taxon>Arthropoda</taxon>
        <taxon>Crustacea</taxon>
        <taxon>Branchiopoda</taxon>
        <taxon>Diplostraca</taxon>
        <taxon>Cladocera</taxon>
        <taxon>Anomopoda</taxon>
        <taxon>Daphniidae</taxon>
        <taxon>Daphnia</taxon>
    </lineage>
</organism>
<dbReference type="Proteomes" id="UP000000305">
    <property type="component" value="Unassembled WGS sequence"/>
</dbReference>
<dbReference type="HOGENOM" id="CLU_1355880_0_0_1"/>
<evidence type="ECO:0000313" key="2">
    <source>
        <dbReference type="Proteomes" id="UP000000305"/>
    </source>
</evidence>
<protein>
    <submittedName>
        <fullName evidence="1">Uncharacterized protein</fullName>
    </submittedName>
</protein>
<reference evidence="1 2" key="1">
    <citation type="journal article" date="2011" name="Science">
        <title>The ecoresponsive genome of Daphnia pulex.</title>
        <authorList>
            <person name="Colbourne J.K."/>
            <person name="Pfrender M.E."/>
            <person name="Gilbert D."/>
            <person name="Thomas W.K."/>
            <person name="Tucker A."/>
            <person name="Oakley T.H."/>
            <person name="Tokishita S."/>
            <person name="Aerts A."/>
            <person name="Arnold G.J."/>
            <person name="Basu M.K."/>
            <person name="Bauer D.J."/>
            <person name="Caceres C.E."/>
            <person name="Carmel L."/>
            <person name="Casola C."/>
            <person name="Choi J.H."/>
            <person name="Detter J.C."/>
            <person name="Dong Q."/>
            <person name="Dusheyko S."/>
            <person name="Eads B.D."/>
            <person name="Frohlich T."/>
            <person name="Geiler-Samerotte K.A."/>
            <person name="Gerlach D."/>
            <person name="Hatcher P."/>
            <person name="Jogdeo S."/>
            <person name="Krijgsveld J."/>
            <person name="Kriventseva E.V."/>
            <person name="Kultz D."/>
            <person name="Laforsch C."/>
            <person name="Lindquist E."/>
            <person name="Lopez J."/>
            <person name="Manak J.R."/>
            <person name="Muller J."/>
            <person name="Pangilinan J."/>
            <person name="Patwardhan R.P."/>
            <person name="Pitluck S."/>
            <person name="Pritham E.J."/>
            <person name="Rechtsteiner A."/>
            <person name="Rho M."/>
            <person name="Rogozin I.B."/>
            <person name="Sakarya O."/>
            <person name="Salamov A."/>
            <person name="Schaack S."/>
            <person name="Shapiro H."/>
            <person name="Shiga Y."/>
            <person name="Skalitzky C."/>
            <person name="Smith Z."/>
            <person name="Souvorov A."/>
            <person name="Sung W."/>
            <person name="Tang Z."/>
            <person name="Tsuchiya D."/>
            <person name="Tu H."/>
            <person name="Vos H."/>
            <person name="Wang M."/>
            <person name="Wolf Y.I."/>
            <person name="Yamagata H."/>
            <person name="Yamada T."/>
            <person name="Ye Y."/>
            <person name="Shaw J.R."/>
            <person name="Andrews J."/>
            <person name="Crease T.J."/>
            <person name="Tang H."/>
            <person name="Lucas S.M."/>
            <person name="Robertson H.M."/>
            <person name="Bork P."/>
            <person name="Koonin E.V."/>
            <person name="Zdobnov E.M."/>
            <person name="Grigoriev I.V."/>
            <person name="Lynch M."/>
            <person name="Boore J.L."/>
        </authorList>
    </citation>
    <scope>NUCLEOTIDE SEQUENCE [LARGE SCALE GENOMIC DNA]</scope>
</reference>
<sequence length="202" mass="23302">MNVHATMVEKMDICIESVQTTNPCLATIVSRSTRLETLPHPLVLARDVPQLRRQVRVLLYAVFDRKSTHRLCLSSDDKLEFFFMLSFIETYAANWKKNGGFIVRPPSSLKLLPTKTENRLPTNGRYDHLKQKNDPVAASLHTATQQEGKDFFFLTDFKERKKGKGEKDDSKDTVETFIDEYADEAKRGALYSHETKQEMPFR</sequence>
<dbReference type="AlphaFoldDB" id="E9GKM2"/>
<keyword evidence="2" id="KW-1185">Reference proteome</keyword>
<dbReference type="InParanoid" id="E9GKM2"/>
<accession>E9GKM2</accession>